<reference evidence="4 5" key="1">
    <citation type="submission" date="2018-09" db="EMBL/GenBank/DDBJ databases">
        <title>Complete genome sequence of Euzebya sp. DY32-46 isolated from seawater of Pacific Ocean.</title>
        <authorList>
            <person name="Xu L."/>
            <person name="Wu Y.-H."/>
            <person name="Xu X.-W."/>
        </authorList>
    </citation>
    <scope>NUCLEOTIDE SEQUENCE [LARGE SCALE GENOMIC DNA]</scope>
    <source>
        <strain evidence="4 5">DY32-46</strain>
    </source>
</reference>
<dbReference type="InterPro" id="IPR020904">
    <property type="entry name" value="Sc_DH/Rdtase_CS"/>
</dbReference>
<proteinExistence type="inferred from homology"/>
<gene>
    <name evidence="4" type="ORF">DVS28_a2605</name>
</gene>
<dbReference type="OrthoDB" id="9775296at2"/>
<dbReference type="CDD" id="cd05233">
    <property type="entry name" value="SDR_c"/>
    <property type="match status" value="1"/>
</dbReference>
<name>A0A346XYI8_9ACTN</name>
<dbReference type="InterPro" id="IPR036291">
    <property type="entry name" value="NAD(P)-bd_dom_sf"/>
</dbReference>
<dbReference type="PRINTS" id="PR00080">
    <property type="entry name" value="SDRFAMILY"/>
</dbReference>
<dbReference type="PANTHER" id="PTHR24322:SF736">
    <property type="entry name" value="RETINOL DEHYDROGENASE 10"/>
    <property type="match status" value="1"/>
</dbReference>
<dbReference type="Gene3D" id="3.40.50.720">
    <property type="entry name" value="NAD(P)-binding Rossmann-like Domain"/>
    <property type="match status" value="1"/>
</dbReference>
<dbReference type="NCBIfam" id="NF005878">
    <property type="entry name" value="PRK07825.1"/>
    <property type="match status" value="1"/>
</dbReference>
<sequence>MTVELKGKVAAITGGARGIGKAIAEAFVAEGMSVAIGDLDLELAQATAKELGDRAVAFELDVTVPASMEAFVRSTEQAFGPLDVMVNNAGIMVVGDFLKEDDRATDLQIDVNVRGVLLGAKAAGRVMADRGQGHIVNIASAAGKVAIARLVTYAGTKHAVVGITDSLRAELRPHGIQVSAIMPNVVNTRLGAGLGSSMIPSVEPEDVAAAVVRVVRGRRNEAMVPWILEPIRMLTAGLPSVARDFLTRALGGHDVMANTDDAVRDAYQAEALEGQQARR</sequence>
<dbReference type="FunFam" id="3.40.50.720:FF:000084">
    <property type="entry name" value="Short-chain dehydrogenase reductase"/>
    <property type="match status" value="1"/>
</dbReference>
<comment type="similarity">
    <text evidence="1 3">Belongs to the short-chain dehydrogenases/reductases (SDR) family.</text>
</comment>
<protein>
    <submittedName>
        <fullName evidence="4">3-oxoacyl-[acyl-carrier protein] reductase</fullName>
    </submittedName>
</protein>
<keyword evidence="2" id="KW-0560">Oxidoreductase</keyword>
<evidence type="ECO:0000313" key="4">
    <source>
        <dbReference type="EMBL" id="AXV07285.1"/>
    </source>
</evidence>
<keyword evidence="5" id="KW-1185">Reference proteome</keyword>
<evidence type="ECO:0000256" key="3">
    <source>
        <dbReference type="RuleBase" id="RU000363"/>
    </source>
</evidence>
<evidence type="ECO:0000256" key="1">
    <source>
        <dbReference type="ARBA" id="ARBA00006484"/>
    </source>
</evidence>
<dbReference type="EMBL" id="CP031165">
    <property type="protein sequence ID" value="AXV07285.1"/>
    <property type="molecule type" value="Genomic_DNA"/>
</dbReference>
<dbReference type="RefSeq" id="WP_114591799.1">
    <property type="nucleotide sequence ID" value="NZ_CP031165.1"/>
</dbReference>
<dbReference type="PANTHER" id="PTHR24322">
    <property type="entry name" value="PKSB"/>
    <property type="match status" value="1"/>
</dbReference>
<evidence type="ECO:0000256" key="2">
    <source>
        <dbReference type="ARBA" id="ARBA00023002"/>
    </source>
</evidence>
<evidence type="ECO:0000313" key="5">
    <source>
        <dbReference type="Proteomes" id="UP000264006"/>
    </source>
</evidence>
<dbReference type="KEGG" id="euz:DVS28_a2605"/>
<organism evidence="4 5">
    <name type="scientific">Euzebya pacifica</name>
    <dbReference type="NCBI Taxonomy" id="1608957"/>
    <lineage>
        <taxon>Bacteria</taxon>
        <taxon>Bacillati</taxon>
        <taxon>Actinomycetota</taxon>
        <taxon>Nitriliruptoria</taxon>
        <taxon>Euzebyales</taxon>
    </lineage>
</organism>
<dbReference type="Pfam" id="PF00106">
    <property type="entry name" value="adh_short"/>
    <property type="match status" value="1"/>
</dbReference>
<accession>A0A346XYI8</accession>
<dbReference type="Proteomes" id="UP000264006">
    <property type="component" value="Chromosome"/>
</dbReference>
<dbReference type="SUPFAM" id="SSF51735">
    <property type="entry name" value="NAD(P)-binding Rossmann-fold domains"/>
    <property type="match status" value="1"/>
</dbReference>
<dbReference type="PROSITE" id="PS00061">
    <property type="entry name" value="ADH_SHORT"/>
    <property type="match status" value="1"/>
</dbReference>
<dbReference type="PRINTS" id="PR00081">
    <property type="entry name" value="GDHRDH"/>
</dbReference>
<dbReference type="GO" id="GO:0016616">
    <property type="term" value="F:oxidoreductase activity, acting on the CH-OH group of donors, NAD or NADP as acceptor"/>
    <property type="evidence" value="ECO:0007669"/>
    <property type="project" value="TreeGrafter"/>
</dbReference>
<dbReference type="AlphaFoldDB" id="A0A346XYI8"/>
<dbReference type="InterPro" id="IPR002347">
    <property type="entry name" value="SDR_fam"/>
</dbReference>